<dbReference type="PANTHER" id="PTHR30483">
    <property type="entry name" value="LEUCINE-SPECIFIC-BINDING PROTEIN"/>
    <property type="match status" value="1"/>
</dbReference>
<keyword evidence="7" id="KW-1185">Reference proteome</keyword>
<keyword evidence="4" id="KW-0472">Membrane</keyword>
<evidence type="ECO:0000256" key="1">
    <source>
        <dbReference type="ARBA" id="ARBA00004370"/>
    </source>
</evidence>
<evidence type="ECO:0000256" key="4">
    <source>
        <dbReference type="ARBA" id="ARBA00023136"/>
    </source>
</evidence>
<dbReference type="InterPro" id="IPR051010">
    <property type="entry name" value="BCAA_transport"/>
</dbReference>
<dbReference type="EMBL" id="BAABJX010000069">
    <property type="protein sequence ID" value="GAA4851914.1"/>
    <property type="molecule type" value="Genomic_DNA"/>
</dbReference>
<dbReference type="PANTHER" id="PTHR30483:SF6">
    <property type="entry name" value="PERIPLASMIC BINDING PROTEIN OF ABC TRANSPORTER FOR NATURAL AMINO ACIDS"/>
    <property type="match status" value="1"/>
</dbReference>
<feature type="domain" description="Receptor ligand binding region" evidence="5">
    <location>
        <begin position="35"/>
        <end position="387"/>
    </location>
</feature>
<evidence type="ECO:0000313" key="6">
    <source>
        <dbReference type="EMBL" id="GAA4851914.1"/>
    </source>
</evidence>
<dbReference type="Proteomes" id="UP001500298">
    <property type="component" value="Unassembled WGS sequence"/>
</dbReference>
<dbReference type="InterPro" id="IPR001828">
    <property type="entry name" value="ANF_lig-bd_rcpt"/>
</dbReference>
<evidence type="ECO:0000313" key="7">
    <source>
        <dbReference type="Proteomes" id="UP001500298"/>
    </source>
</evidence>
<reference evidence="7" key="1">
    <citation type="journal article" date="2019" name="Int. J. Syst. Evol. Microbiol.">
        <title>The Global Catalogue of Microorganisms (GCM) 10K type strain sequencing project: providing services to taxonomists for standard genome sequencing and annotation.</title>
        <authorList>
            <consortium name="The Broad Institute Genomics Platform"/>
            <consortium name="The Broad Institute Genome Sequencing Center for Infectious Disease"/>
            <person name="Wu L."/>
            <person name="Ma J."/>
        </authorList>
    </citation>
    <scope>NUCLEOTIDE SEQUENCE [LARGE SCALE GENOMIC DNA]</scope>
    <source>
        <strain evidence="7">JCM 18326</strain>
    </source>
</reference>
<organism evidence="6 7">
    <name type="scientific">Algivirga pacifica</name>
    <dbReference type="NCBI Taxonomy" id="1162670"/>
    <lineage>
        <taxon>Bacteria</taxon>
        <taxon>Pseudomonadati</taxon>
        <taxon>Bacteroidota</taxon>
        <taxon>Cytophagia</taxon>
        <taxon>Cytophagales</taxon>
        <taxon>Flammeovirgaceae</taxon>
        <taxon>Algivirga</taxon>
    </lineage>
</organism>
<dbReference type="CDD" id="cd06346">
    <property type="entry name" value="PBP1_ABC_ligand_binding-like"/>
    <property type="match status" value="1"/>
</dbReference>
<dbReference type="Pfam" id="PF01094">
    <property type="entry name" value="ANF_receptor"/>
    <property type="match status" value="1"/>
</dbReference>
<evidence type="ECO:0000259" key="5">
    <source>
        <dbReference type="Pfam" id="PF01094"/>
    </source>
</evidence>
<dbReference type="SUPFAM" id="SSF53822">
    <property type="entry name" value="Periplasmic binding protein-like I"/>
    <property type="match status" value="1"/>
</dbReference>
<evidence type="ECO:0000256" key="2">
    <source>
        <dbReference type="ARBA" id="ARBA00022692"/>
    </source>
</evidence>
<name>A0ABP9DQJ8_9BACT</name>
<gene>
    <name evidence="6" type="ORF">GCM10023331_40580</name>
</gene>
<comment type="subcellular location">
    <subcellularLocation>
        <location evidence="1">Membrane</location>
    </subcellularLocation>
</comment>
<protein>
    <submittedName>
        <fullName evidence="6">ABC transporter substrate-binding protein</fullName>
    </submittedName>
</protein>
<proteinExistence type="predicted"/>
<keyword evidence="2" id="KW-0812">Transmembrane</keyword>
<evidence type="ECO:0000256" key="3">
    <source>
        <dbReference type="ARBA" id="ARBA00022989"/>
    </source>
</evidence>
<sequence length="401" mass="43667">MQTGDRTQVLPEDAIVIGLCVPLSGQNSIAGLVTRKAVTLAIEEINAKGGVLNRPLALLPLDSEGNRALAVSNASQMIDTGVVAIIGAVSSSVTTEIASQVTIDKNMVLISPRSTSPVISSMEDNQTLWRTVASDIYQAKIAAEEAYAQGYRKVSTLCVDNAYGNLLTEAFVENFLRLGGSVYQRVSYPELESSELNFFSFKGYVAQLFDSEESPDMVYCAMYTEASKISSEMAPYLEAHQVGVMVSESSYRDNFLNNADEVFLSLVRGTVPYSLKEDETYQQYEAAYRERYLGEEPPALTATGYDAVYLLALAMEAAGSTDTNQLKQYLGEVSGPTGVAVTASQWEQAIDLLRSNQKINYEGASGKIDFDENGDVTSGNYAIWSVKEGSFVIEKVKKFPE</sequence>
<comment type="caution">
    <text evidence="6">The sequence shown here is derived from an EMBL/GenBank/DDBJ whole genome shotgun (WGS) entry which is preliminary data.</text>
</comment>
<dbReference type="InterPro" id="IPR028082">
    <property type="entry name" value="Peripla_BP_I"/>
</dbReference>
<dbReference type="Gene3D" id="3.40.50.2300">
    <property type="match status" value="2"/>
</dbReference>
<keyword evidence="3" id="KW-1133">Transmembrane helix</keyword>
<accession>A0ABP9DQJ8</accession>